<sequence length="215" mass="23900">MANKKRKNILTVLILLLTVAGSIYFYLPKMLADEVYPLEYADLIKANATKYSVDPALVCGVIFQESRFDPNARSSTGARGLMQMITTTAQTMAEETGYPSKFNLYDPTTSIEFGTAHLRDLLVRYDGNIDYALAAYNLGGGGADALLRSRGSQAVSSLRYVVNAKHYQTVYATMYATELGLNSSPVQLTEGDVQTKQAEVRGYFWVQLFQNIFHF</sequence>
<proteinExistence type="inferred from homology"/>
<dbReference type="Proteomes" id="UP000231382">
    <property type="component" value="Unassembled WGS sequence"/>
</dbReference>
<protein>
    <submittedName>
        <fullName evidence="3">Transglycosylase</fullName>
    </submittedName>
</protein>
<evidence type="ECO:0000313" key="4">
    <source>
        <dbReference type="Proteomes" id="UP000231382"/>
    </source>
</evidence>
<dbReference type="PANTHER" id="PTHR37423:SF2">
    <property type="entry name" value="MEMBRANE-BOUND LYTIC MUREIN TRANSGLYCOSYLASE C"/>
    <property type="match status" value="1"/>
</dbReference>
<dbReference type="Gene3D" id="1.10.530.10">
    <property type="match status" value="1"/>
</dbReference>
<dbReference type="GO" id="GO:0000270">
    <property type="term" value="P:peptidoglycan metabolic process"/>
    <property type="evidence" value="ECO:0007669"/>
    <property type="project" value="InterPro"/>
</dbReference>
<dbReference type="Pfam" id="PF01464">
    <property type="entry name" value="SLT"/>
    <property type="match status" value="1"/>
</dbReference>
<comment type="similarity">
    <text evidence="1">Belongs to the transglycosylase Slt family.</text>
</comment>
<evidence type="ECO:0000256" key="1">
    <source>
        <dbReference type="ARBA" id="ARBA00007734"/>
    </source>
</evidence>
<dbReference type="SUPFAM" id="SSF53955">
    <property type="entry name" value="Lysozyme-like"/>
    <property type="match status" value="1"/>
</dbReference>
<name>A0A2H0W6Z2_9BACT</name>
<dbReference type="InterPro" id="IPR008258">
    <property type="entry name" value="Transglycosylase_SLT_dom_1"/>
</dbReference>
<dbReference type="EMBL" id="PEZW01000011">
    <property type="protein sequence ID" value="PIS07784.1"/>
    <property type="molecule type" value="Genomic_DNA"/>
</dbReference>
<evidence type="ECO:0000259" key="2">
    <source>
        <dbReference type="Pfam" id="PF01464"/>
    </source>
</evidence>
<evidence type="ECO:0000313" key="3">
    <source>
        <dbReference type="EMBL" id="PIS07784.1"/>
    </source>
</evidence>
<comment type="caution">
    <text evidence="3">The sequence shown here is derived from an EMBL/GenBank/DDBJ whole genome shotgun (WGS) entry which is preliminary data.</text>
</comment>
<dbReference type="PANTHER" id="PTHR37423">
    <property type="entry name" value="SOLUBLE LYTIC MUREIN TRANSGLYCOSYLASE-RELATED"/>
    <property type="match status" value="1"/>
</dbReference>
<dbReference type="InterPro" id="IPR000189">
    <property type="entry name" value="Transglyc_AS"/>
</dbReference>
<dbReference type="GO" id="GO:0008933">
    <property type="term" value="F:peptidoglycan lytic transglycosylase activity"/>
    <property type="evidence" value="ECO:0007669"/>
    <property type="project" value="InterPro"/>
</dbReference>
<gene>
    <name evidence="3" type="ORF">COT78_01635</name>
</gene>
<feature type="domain" description="Transglycosylase SLT" evidence="2">
    <location>
        <begin position="43"/>
        <end position="152"/>
    </location>
</feature>
<dbReference type="PROSITE" id="PS00922">
    <property type="entry name" value="TRANSGLYCOSYLASE"/>
    <property type="match status" value="1"/>
</dbReference>
<accession>A0A2H0W6Z2</accession>
<reference evidence="4" key="1">
    <citation type="submission" date="2017-09" db="EMBL/GenBank/DDBJ databases">
        <title>Depth-based differentiation of microbial function through sediment-hosted aquifers and enrichment of novel symbionts in the deep terrestrial subsurface.</title>
        <authorList>
            <person name="Probst A.J."/>
            <person name="Ladd B."/>
            <person name="Jarett J.K."/>
            <person name="Geller-Mcgrath D.E."/>
            <person name="Sieber C.M.K."/>
            <person name="Emerson J.B."/>
            <person name="Anantharaman K."/>
            <person name="Thomas B.C."/>
            <person name="Malmstrom R."/>
            <person name="Stieglmeier M."/>
            <person name="Klingl A."/>
            <person name="Woyke T."/>
            <person name="Ryan C.M."/>
            <person name="Banfield J.F."/>
        </authorList>
    </citation>
    <scope>NUCLEOTIDE SEQUENCE [LARGE SCALE GENOMIC DNA]</scope>
</reference>
<dbReference type="AlphaFoldDB" id="A0A2H0W6Z2"/>
<dbReference type="GO" id="GO:0016020">
    <property type="term" value="C:membrane"/>
    <property type="evidence" value="ECO:0007669"/>
    <property type="project" value="InterPro"/>
</dbReference>
<dbReference type="CDD" id="cd13401">
    <property type="entry name" value="Slt70-like"/>
    <property type="match status" value="1"/>
</dbReference>
<organism evidence="3 4">
    <name type="scientific">Candidatus Berkelbacteria bacterium CG10_big_fil_rev_8_21_14_0_10_43_13</name>
    <dbReference type="NCBI Taxonomy" id="1974514"/>
    <lineage>
        <taxon>Bacteria</taxon>
        <taxon>Candidatus Berkelbacteria</taxon>
    </lineage>
</organism>
<dbReference type="InterPro" id="IPR023346">
    <property type="entry name" value="Lysozyme-like_dom_sf"/>
</dbReference>